<dbReference type="Pfam" id="PF12802">
    <property type="entry name" value="MarR_2"/>
    <property type="match status" value="1"/>
</dbReference>
<evidence type="ECO:0000259" key="1">
    <source>
        <dbReference type="PROSITE" id="PS50995"/>
    </source>
</evidence>
<keyword evidence="3" id="KW-1185">Reference proteome</keyword>
<name>A0A926CZ54_9FIRM</name>
<dbReference type="EMBL" id="JACRSO010000001">
    <property type="protein sequence ID" value="MBC8528044.1"/>
    <property type="molecule type" value="Genomic_DNA"/>
</dbReference>
<dbReference type="AlphaFoldDB" id="A0A926CZ54"/>
<sequence>MESLAIKGEQSISLFSRLMLNGKRDLPIRNSEMGLLILADRGNGTVTPAMAANYFHVSKPMVTAMVRSLAQKGYLEKIPSEKDRRSFVLRPTRAGGLLVKSTYRDYYSSMQLLQQKMGEDRFSSLIALIDQANLILEEDRQNG</sequence>
<dbReference type="PROSITE" id="PS50995">
    <property type="entry name" value="HTH_MARR_2"/>
    <property type="match status" value="1"/>
</dbReference>
<dbReference type="InterPro" id="IPR036390">
    <property type="entry name" value="WH_DNA-bd_sf"/>
</dbReference>
<dbReference type="InterPro" id="IPR036388">
    <property type="entry name" value="WH-like_DNA-bd_sf"/>
</dbReference>
<protein>
    <submittedName>
        <fullName evidence="2">MarR family transcriptional regulator</fullName>
    </submittedName>
</protein>
<organism evidence="2 3">
    <name type="scientific">Luoshenia tenuis</name>
    <dbReference type="NCBI Taxonomy" id="2763654"/>
    <lineage>
        <taxon>Bacteria</taxon>
        <taxon>Bacillati</taxon>
        <taxon>Bacillota</taxon>
        <taxon>Clostridia</taxon>
        <taxon>Christensenellales</taxon>
        <taxon>Christensenellaceae</taxon>
        <taxon>Luoshenia</taxon>
    </lineage>
</organism>
<dbReference type="RefSeq" id="WP_249284102.1">
    <property type="nucleotide sequence ID" value="NZ_JACRSO010000001.1"/>
</dbReference>
<dbReference type="Gene3D" id="1.10.10.10">
    <property type="entry name" value="Winged helix-like DNA-binding domain superfamily/Winged helix DNA-binding domain"/>
    <property type="match status" value="1"/>
</dbReference>
<proteinExistence type="predicted"/>
<dbReference type="GO" id="GO:0003700">
    <property type="term" value="F:DNA-binding transcription factor activity"/>
    <property type="evidence" value="ECO:0007669"/>
    <property type="project" value="InterPro"/>
</dbReference>
<evidence type="ECO:0000313" key="2">
    <source>
        <dbReference type="EMBL" id="MBC8528044.1"/>
    </source>
</evidence>
<dbReference type="Proteomes" id="UP000654279">
    <property type="component" value="Unassembled WGS sequence"/>
</dbReference>
<accession>A0A926CZ54</accession>
<reference evidence="2" key="1">
    <citation type="submission" date="2020-08" db="EMBL/GenBank/DDBJ databases">
        <title>Genome public.</title>
        <authorList>
            <person name="Liu C."/>
            <person name="Sun Q."/>
        </authorList>
    </citation>
    <scope>NUCLEOTIDE SEQUENCE</scope>
    <source>
        <strain evidence="2">NSJ-44</strain>
    </source>
</reference>
<feature type="domain" description="HTH marR-type" evidence="1">
    <location>
        <begin position="1"/>
        <end position="134"/>
    </location>
</feature>
<dbReference type="InterPro" id="IPR000835">
    <property type="entry name" value="HTH_MarR-typ"/>
</dbReference>
<dbReference type="SUPFAM" id="SSF46785">
    <property type="entry name" value="Winged helix' DNA-binding domain"/>
    <property type="match status" value="1"/>
</dbReference>
<evidence type="ECO:0000313" key="3">
    <source>
        <dbReference type="Proteomes" id="UP000654279"/>
    </source>
</evidence>
<gene>
    <name evidence="2" type="ORF">H8699_01145</name>
</gene>
<dbReference type="SMART" id="SM00347">
    <property type="entry name" value="HTH_MARR"/>
    <property type="match status" value="1"/>
</dbReference>
<comment type="caution">
    <text evidence="2">The sequence shown here is derived from an EMBL/GenBank/DDBJ whole genome shotgun (WGS) entry which is preliminary data.</text>
</comment>